<reference evidence="2" key="1">
    <citation type="submission" date="2021-01" db="EMBL/GenBank/DDBJ databases">
        <authorList>
            <person name="Corre E."/>
            <person name="Pelletier E."/>
            <person name="Niang G."/>
            <person name="Scheremetjew M."/>
            <person name="Finn R."/>
            <person name="Kale V."/>
            <person name="Holt S."/>
            <person name="Cochrane G."/>
            <person name="Meng A."/>
            <person name="Brown T."/>
            <person name="Cohen L."/>
        </authorList>
    </citation>
    <scope>NUCLEOTIDE SEQUENCE</scope>
    <source>
        <strain evidence="2">CCMP1756</strain>
    </source>
</reference>
<accession>A0A7S3ZLV4</accession>
<protein>
    <submittedName>
        <fullName evidence="2">Uncharacterized protein</fullName>
    </submittedName>
</protein>
<evidence type="ECO:0000313" key="2">
    <source>
        <dbReference type="EMBL" id="CAE0687006.1"/>
    </source>
</evidence>
<sequence>MRPADAYRQKHRVVDREEGAPLSLPQREEGSSLQRLDASAAAFDPVRGERQFSVLSKNALSTLDGLVGEVDKLENLLVDLEKMVGAPDDADRLAALGSVRQIVGDLDKLQATKVDAVSTAELNSGKSVARAERKNINRRIDELRPRAKRLHDALLKT</sequence>
<dbReference type="AlphaFoldDB" id="A0A7S3ZLV4"/>
<organism evidence="2">
    <name type="scientific">Pelagomonas calceolata</name>
    <dbReference type="NCBI Taxonomy" id="35677"/>
    <lineage>
        <taxon>Eukaryota</taxon>
        <taxon>Sar</taxon>
        <taxon>Stramenopiles</taxon>
        <taxon>Ochrophyta</taxon>
        <taxon>Pelagophyceae</taxon>
        <taxon>Pelagomonadales</taxon>
        <taxon>Pelagomonadaceae</taxon>
        <taxon>Pelagomonas</taxon>
    </lineage>
</organism>
<gene>
    <name evidence="2" type="ORF">PCAL00307_LOCUS2440</name>
</gene>
<evidence type="ECO:0000256" key="1">
    <source>
        <dbReference type="SAM" id="MobiDB-lite"/>
    </source>
</evidence>
<name>A0A7S3ZLV4_9STRA</name>
<dbReference type="EMBL" id="HBIW01002903">
    <property type="protein sequence ID" value="CAE0687006.1"/>
    <property type="molecule type" value="Transcribed_RNA"/>
</dbReference>
<feature type="region of interest" description="Disordered" evidence="1">
    <location>
        <begin position="1"/>
        <end position="33"/>
    </location>
</feature>
<proteinExistence type="predicted"/>
<feature type="compositionally biased region" description="Basic and acidic residues" evidence="1">
    <location>
        <begin position="1"/>
        <end position="19"/>
    </location>
</feature>